<gene>
    <name evidence="3" type="ORF">SAMN06265376_10758</name>
</gene>
<keyword evidence="2" id="KW-0812">Transmembrane</keyword>
<protein>
    <submittedName>
        <fullName evidence="3">Uncharacterized protein</fullName>
    </submittedName>
</protein>
<dbReference type="EMBL" id="FZNY01000007">
    <property type="protein sequence ID" value="SNS13701.1"/>
    <property type="molecule type" value="Genomic_DNA"/>
</dbReference>
<keyword evidence="2" id="KW-0472">Membrane</keyword>
<evidence type="ECO:0000256" key="2">
    <source>
        <dbReference type="SAM" id="Phobius"/>
    </source>
</evidence>
<keyword evidence="4" id="KW-1185">Reference proteome</keyword>
<evidence type="ECO:0000256" key="1">
    <source>
        <dbReference type="SAM" id="MobiDB-lite"/>
    </source>
</evidence>
<evidence type="ECO:0000313" key="3">
    <source>
        <dbReference type="EMBL" id="SNS13701.1"/>
    </source>
</evidence>
<reference evidence="3 4" key="1">
    <citation type="submission" date="2017-06" db="EMBL/GenBank/DDBJ databases">
        <authorList>
            <person name="Kim H.J."/>
            <person name="Triplett B.A."/>
        </authorList>
    </citation>
    <scope>NUCLEOTIDE SEQUENCE [LARGE SCALE GENOMIC DNA]</scope>
    <source>
        <strain evidence="3 4">DSM 25597</strain>
    </source>
</reference>
<sequence>MPHGSGTAHKAMKANSALLPKRKKQKFSYASSKDETNRFTKKATPEQLQEIRDRIQKEKKQEQKKFILITIVSIVILYFIVTSIDLNWWYKGFR</sequence>
<feature type="region of interest" description="Disordered" evidence="1">
    <location>
        <begin position="1"/>
        <end position="45"/>
    </location>
</feature>
<keyword evidence="2" id="KW-1133">Transmembrane helix</keyword>
<accession>A0A239C235</accession>
<feature type="transmembrane region" description="Helical" evidence="2">
    <location>
        <begin position="66"/>
        <end position="90"/>
    </location>
</feature>
<organism evidence="3 4">
    <name type="scientific">Dokdonia pacifica</name>
    <dbReference type="NCBI Taxonomy" id="1627892"/>
    <lineage>
        <taxon>Bacteria</taxon>
        <taxon>Pseudomonadati</taxon>
        <taxon>Bacteroidota</taxon>
        <taxon>Flavobacteriia</taxon>
        <taxon>Flavobacteriales</taxon>
        <taxon>Flavobacteriaceae</taxon>
        <taxon>Dokdonia</taxon>
    </lineage>
</organism>
<evidence type="ECO:0000313" key="4">
    <source>
        <dbReference type="Proteomes" id="UP000198379"/>
    </source>
</evidence>
<proteinExistence type="predicted"/>
<name>A0A239C235_9FLAO</name>
<dbReference type="AlphaFoldDB" id="A0A239C235"/>
<dbReference type="Proteomes" id="UP000198379">
    <property type="component" value="Unassembled WGS sequence"/>
</dbReference>